<dbReference type="PROSITE" id="PS50011">
    <property type="entry name" value="PROTEIN_KINASE_DOM"/>
    <property type="match status" value="1"/>
</dbReference>
<dbReference type="EC" id="2.7.11.1" evidence="1"/>
<comment type="catalytic activity">
    <reaction evidence="4">
        <text>L-threonyl-[protein] + ATP = O-phospho-L-threonyl-[protein] + ADP + H(+)</text>
        <dbReference type="Rhea" id="RHEA:46608"/>
        <dbReference type="Rhea" id="RHEA-COMP:11060"/>
        <dbReference type="Rhea" id="RHEA-COMP:11605"/>
        <dbReference type="ChEBI" id="CHEBI:15378"/>
        <dbReference type="ChEBI" id="CHEBI:30013"/>
        <dbReference type="ChEBI" id="CHEBI:30616"/>
        <dbReference type="ChEBI" id="CHEBI:61977"/>
        <dbReference type="ChEBI" id="CHEBI:456216"/>
        <dbReference type="EC" id="2.7.11.1"/>
    </reaction>
</comment>
<dbReference type="GO" id="GO:0004674">
    <property type="term" value="F:protein serine/threonine kinase activity"/>
    <property type="evidence" value="ECO:0007669"/>
    <property type="project" value="UniProtKB-KW"/>
</dbReference>
<name>A0A2I0ACZ2_9ASPA</name>
<evidence type="ECO:0000259" key="6">
    <source>
        <dbReference type="PROSITE" id="PS50011"/>
    </source>
</evidence>
<dbReference type="InterPro" id="IPR006740">
    <property type="entry name" value="DUF604"/>
</dbReference>
<keyword evidence="3 7" id="KW-0418">Kinase</keyword>
<evidence type="ECO:0000256" key="5">
    <source>
        <dbReference type="ARBA" id="ARBA00048679"/>
    </source>
</evidence>
<comment type="catalytic activity">
    <reaction evidence="5">
        <text>L-seryl-[protein] + ATP = O-phospho-L-seryl-[protein] + ADP + H(+)</text>
        <dbReference type="Rhea" id="RHEA:17989"/>
        <dbReference type="Rhea" id="RHEA-COMP:9863"/>
        <dbReference type="Rhea" id="RHEA-COMP:11604"/>
        <dbReference type="ChEBI" id="CHEBI:15378"/>
        <dbReference type="ChEBI" id="CHEBI:29999"/>
        <dbReference type="ChEBI" id="CHEBI:30616"/>
        <dbReference type="ChEBI" id="CHEBI:83421"/>
        <dbReference type="ChEBI" id="CHEBI:456216"/>
        <dbReference type="EC" id="2.7.11.1"/>
    </reaction>
</comment>
<dbReference type="PROSITE" id="PS00108">
    <property type="entry name" value="PROTEIN_KINASE_ST"/>
    <property type="match status" value="1"/>
</dbReference>
<dbReference type="Gene3D" id="1.10.510.10">
    <property type="entry name" value="Transferase(Phosphotransferase) domain 1"/>
    <property type="match status" value="1"/>
</dbReference>
<dbReference type="STRING" id="1088818.A0A2I0ACZ2"/>
<evidence type="ECO:0000313" key="7">
    <source>
        <dbReference type="EMBL" id="PKA53385.1"/>
    </source>
</evidence>
<evidence type="ECO:0000256" key="2">
    <source>
        <dbReference type="ARBA" id="ARBA00022527"/>
    </source>
</evidence>
<proteinExistence type="predicted"/>
<organism evidence="7 8">
    <name type="scientific">Apostasia shenzhenica</name>
    <dbReference type="NCBI Taxonomy" id="1088818"/>
    <lineage>
        <taxon>Eukaryota</taxon>
        <taxon>Viridiplantae</taxon>
        <taxon>Streptophyta</taxon>
        <taxon>Embryophyta</taxon>
        <taxon>Tracheophyta</taxon>
        <taxon>Spermatophyta</taxon>
        <taxon>Magnoliopsida</taxon>
        <taxon>Liliopsida</taxon>
        <taxon>Asparagales</taxon>
        <taxon>Orchidaceae</taxon>
        <taxon>Apostasioideae</taxon>
        <taxon>Apostasia</taxon>
    </lineage>
</organism>
<keyword evidence="2" id="KW-0723">Serine/threonine-protein kinase</keyword>
<evidence type="ECO:0000256" key="4">
    <source>
        <dbReference type="ARBA" id="ARBA00047899"/>
    </source>
</evidence>
<protein>
    <recommendedName>
        <fullName evidence="1">non-specific serine/threonine protein kinase</fullName>
        <ecNumber evidence="1">2.7.11.1</ecNumber>
    </recommendedName>
</protein>
<dbReference type="GO" id="GO:0106310">
    <property type="term" value="F:protein serine kinase activity"/>
    <property type="evidence" value="ECO:0007669"/>
    <property type="project" value="RHEA"/>
</dbReference>
<dbReference type="OrthoDB" id="4062651at2759"/>
<dbReference type="AlphaFoldDB" id="A0A2I0ACZ2"/>
<reference evidence="7 8" key="1">
    <citation type="journal article" date="2017" name="Nature">
        <title>The Apostasia genome and the evolution of orchids.</title>
        <authorList>
            <person name="Zhang G.Q."/>
            <person name="Liu K.W."/>
            <person name="Li Z."/>
            <person name="Lohaus R."/>
            <person name="Hsiao Y.Y."/>
            <person name="Niu S.C."/>
            <person name="Wang J.Y."/>
            <person name="Lin Y.C."/>
            <person name="Xu Q."/>
            <person name="Chen L.J."/>
            <person name="Yoshida K."/>
            <person name="Fujiwara S."/>
            <person name="Wang Z.W."/>
            <person name="Zhang Y.Q."/>
            <person name="Mitsuda N."/>
            <person name="Wang M."/>
            <person name="Liu G.H."/>
            <person name="Pecoraro L."/>
            <person name="Huang H.X."/>
            <person name="Xiao X.J."/>
            <person name="Lin M."/>
            <person name="Wu X.Y."/>
            <person name="Wu W.L."/>
            <person name="Chen Y.Y."/>
            <person name="Chang S.B."/>
            <person name="Sakamoto S."/>
            <person name="Ohme-Takagi M."/>
            <person name="Yagi M."/>
            <person name="Zeng S.J."/>
            <person name="Shen C.Y."/>
            <person name="Yeh C.M."/>
            <person name="Luo Y.B."/>
            <person name="Tsai W.C."/>
            <person name="Van de Peer Y."/>
            <person name="Liu Z.J."/>
        </authorList>
    </citation>
    <scope>NUCLEOTIDE SEQUENCE [LARGE SCALE GENOMIC DNA]</scope>
    <source>
        <strain evidence="8">cv. Shenzhen</strain>
        <tissue evidence="7">Stem</tissue>
    </source>
</reference>
<dbReference type="Pfam" id="PF00069">
    <property type="entry name" value="Pkinase"/>
    <property type="match status" value="1"/>
</dbReference>
<dbReference type="PANTHER" id="PTHR13902">
    <property type="entry name" value="SERINE/THREONINE-PROTEIN KINASE WNK WITH NO LYSINE -RELATED"/>
    <property type="match status" value="1"/>
</dbReference>
<keyword evidence="7" id="KW-0808">Transferase</keyword>
<dbReference type="SUPFAM" id="SSF56112">
    <property type="entry name" value="Protein kinase-like (PK-like)"/>
    <property type="match status" value="1"/>
</dbReference>
<keyword evidence="8" id="KW-1185">Reference proteome</keyword>
<dbReference type="InterPro" id="IPR011009">
    <property type="entry name" value="Kinase-like_dom_sf"/>
</dbReference>
<dbReference type="GO" id="GO:0005524">
    <property type="term" value="F:ATP binding"/>
    <property type="evidence" value="ECO:0007669"/>
    <property type="project" value="InterPro"/>
</dbReference>
<sequence length="442" mass="49762">MSRATPPVIAFPTLHASRHAVQTRMSSRVLGFLIPSSVGVPLTKHSGFHQFDVYGDLLGLLAAHPIAPLVSIHHLDVVEPIFPKSPSRPAAIRRLFDAPSASTLPGSCSRYRQKHRSVNIRAIKHWCRQILNGLLYLHSHDPPIIHKDVKCDNIFINGNQGGLAAILRKPQADHCVGKLHYLAPTDQRTPEFMAPEVYEEAYNELVDIYSFGMCVLEMVTFEYPYSECTHPAQIYKRVVSGIKPEALYKIKDPEVRRFVDKCLAKASERLSASELLNDPFLQIDEPKVIYWGGEIAAMGQIFRQPSYIPLHSDESLITGAFSPDDLPYDMLVEYGFPCNAAELIHSPENEPCSNLDIAIKGIRREDGSIFIRLRILDREGNSTLYGVHLLYRQNLIYAETLSLLSVDLFSIIIGLITHLNLLCRPCEEPSIELLFYLANRLK</sequence>
<gene>
    <name evidence="7" type="primary">WNK1</name>
    <name evidence="7" type="ORF">AXF42_Ash012327</name>
</gene>
<dbReference type="SMART" id="SM00220">
    <property type="entry name" value="S_TKc"/>
    <property type="match status" value="1"/>
</dbReference>
<evidence type="ECO:0000256" key="3">
    <source>
        <dbReference type="ARBA" id="ARBA00022777"/>
    </source>
</evidence>
<accession>A0A2I0ACZ2</accession>
<dbReference type="Proteomes" id="UP000236161">
    <property type="component" value="Unassembled WGS sequence"/>
</dbReference>
<dbReference type="InterPro" id="IPR050588">
    <property type="entry name" value="WNK_Ser-Thr_kinase"/>
</dbReference>
<feature type="domain" description="Protein kinase" evidence="6">
    <location>
        <begin position="1"/>
        <end position="281"/>
    </location>
</feature>
<dbReference type="InterPro" id="IPR000719">
    <property type="entry name" value="Prot_kinase_dom"/>
</dbReference>
<dbReference type="EMBL" id="KZ451998">
    <property type="protein sequence ID" value="PKA53385.1"/>
    <property type="molecule type" value="Genomic_DNA"/>
</dbReference>
<dbReference type="Pfam" id="PF04646">
    <property type="entry name" value="DUF604"/>
    <property type="match status" value="1"/>
</dbReference>
<dbReference type="InterPro" id="IPR008271">
    <property type="entry name" value="Ser/Thr_kinase_AS"/>
</dbReference>
<evidence type="ECO:0000313" key="8">
    <source>
        <dbReference type="Proteomes" id="UP000236161"/>
    </source>
</evidence>
<evidence type="ECO:0000256" key="1">
    <source>
        <dbReference type="ARBA" id="ARBA00012513"/>
    </source>
</evidence>